<evidence type="ECO:0000256" key="3">
    <source>
        <dbReference type="ARBA" id="ARBA00022448"/>
    </source>
</evidence>
<accession>K9XY41</accession>
<dbReference type="EC" id="3.6.3.25" evidence="10"/>
<comment type="subcellular location">
    <subcellularLocation>
        <location evidence="1">Cell membrane</location>
    </subcellularLocation>
</comment>
<dbReference type="InterPro" id="IPR015856">
    <property type="entry name" value="ABC_transpr_CbiO/EcfA_su"/>
</dbReference>
<keyword evidence="4" id="KW-1003">Cell membrane</keyword>
<evidence type="ECO:0000259" key="9">
    <source>
        <dbReference type="PROSITE" id="PS50893"/>
    </source>
</evidence>
<dbReference type="InterPro" id="IPR050095">
    <property type="entry name" value="ECF_ABC_transporter_ATP-bd"/>
</dbReference>
<dbReference type="Gene3D" id="3.40.50.300">
    <property type="entry name" value="P-loop containing nucleotide triphosphate hydrolases"/>
    <property type="match status" value="1"/>
</dbReference>
<sequence>MKELTRIFPQNKLNVTALQVSNLCFNYQQNYSALTDINLKIGLGESVGLIGANGAGKTTLFLNLCGVMTPSYGEIKLFDRLVKPGEFRSEIGLVFQNPEDQLFCPTVRDDIAFGPENMGLSPQEVQHRVNEALSLTGVSHLADRIPHQLSGGEKCMVAIASVLAMRPKILLYDEPSANLDLRSRRRLIDFLKTSAETIMISSHDLELILEICDRVILLNQGTVVADGLPAKIMSDRVLMEANGLEVPHSLTKSKQGSP</sequence>
<dbReference type="InterPro" id="IPR027417">
    <property type="entry name" value="P-loop_NTPase"/>
</dbReference>
<dbReference type="OrthoDB" id="9784332at2"/>
<dbReference type="AlphaFoldDB" id="K9XY41"/>
<dbReference type="EMBL" id="CP003653">
    <property type="protein sequence ID" value="AFZ37453.1"/>
    <property type="molecule type" value="Genomic_DNA"/>
</dbReference>
<dbReference type="GO" id="GO:0042626">
    <property type="term" value="F:ATPase-coupled transmembrane transporter activity"/>
    <property type="evidence" value="ECO:0007669"/>
    <property type="project" value="TreeGrafter"/>
</dbReference>
<reference evidence="11" key="1">
    <citation type="journal article" date="2013" name="Proc. Natl. Acad. Sci. U.S.A.">
        <title>Improving the coverage of the cyanobacterial phylum using diversity-driven genome sequencing.</title>
        <authorList>
            <person name="Shih P.M."/>
            <person name="Wu D."/>
            <person name="Latifi A."/>
            <person name="Axen S.D."/>
            <person name="Fewer D.P."/>
            <person name="Talla E."/>
            <person name="Calteau A."/>
            <person name="Cai F."/>
            <person name="Tandeau de Marsac N."/>
            <person name="Rippka R."/>
            <person name="Herdman M."/>
            <person name="Sivonen K."/>
            <person name="Coursin T."/>
            <person name="Laurent T."/>
            <person name="Goodwin L."/>
            <person name="Nolan M."/>
            <person name="Davenport K.W."/>
            <person name="Han C.S."/>
            <person name="Rubin E.M."/>
            <person name="Eisen J.A."/>
            <person name="Woyke T."/>
            <person name="Gugger M."/>
            <person name="Kerfeld C.A."/>
        </authorList>
    </citation>
    <scope>NUCLEOTIDE SEQUENCE [LARGE SCALE GENOMIC DNA]</scope>
    <source>
        <strain evidence="11">ATCC 29371 / PCC 7437</strain>
    </source>
</reference>
<dbReference type="RefSeq" id="WP_015195112.1">
    <property type="nucleotide sequence ID" value="NC_019748.1"/>
</dbReference>
<evidence type="ECO:0000313" key="11">
    <source>
        <dbReference type="Proteomes" id="UP000010473"/>
    </source>
</evidence>
<proteinExistence type="inferred from homology"/>
<keyword evidence="11" id="KW-1185">Reference proteome</keyword>
<dbReference type="InterPro" id="IPR003593">
    <property type="entry name" value="AAA+_ATPase"/>
</dbReference>
<dbReference type="InterPro" id="IPR003439">
    <property type="entry name" value="ABC_transporter-like_ATP-bd"/>
</dbReference>
<dbReference type="STRING" id="111780.Sta7437_3971"/>
<dbReference type="Pfam" id="PF00005">
    <property type="entry name" value="ABC_tran"/>
    <property type="match status" value="1"/>
</dbReference>
<name>K9XY41_STAC7</name>
<dbReference type="PANTHER" id="PTHR43553:SF24">
    <property type="entry name" value="ENERGY-COUPLING FACTOR TRANSPORTER ATP-BINDING PROTEIN ECFA1"/>
    <property type="match status" value="1"/>
</dbReference>
<keyword evidence="5" id="KW-0547">Nucleotide-binding</keyword>
<gene>
    <name evidence="10" type="ordered locus">Sta7437_3971</name>
</gene>
<evidence type="ECO:0000256" key="7">
    <source>
        <dbReference type="ARBA" id="ARBA00022967"/>
    </source>
</evidence>
<evidence type="ECO:0000256" key="8">
    <source>
        <dbReference type="ARBA" id="ARBA00023136"/>
    </source>
</evidence>
<evidence type="ECO:0000256" key="5">
    <source>
        <dbReference type="ARBA" id="ARBA00022741"/>
    </source>
</evidence>
<dbReference type="CDD" id="cd03225">
    <property type="entry name" value="ABC_cobalt_CbiO_domain1"/>
    <property type="match status" value="1"/>
</dbReference>
<protein>
    <submittedName>
        <fullName evidence="10">Sulfate-transporting ATPase</fullName>
        <ecNumber evidence="10">3.6.3.25</ecNumber>
    </submittedName>
</protein>
<dbReference type="SMART" id="SM00382">
    <property type="entry name" value="AAA"/>
    <property type="match status" value="1"/>
</dbReference>
<keyword evidence="6" id="KW-0067">ATP-binding</keyword>
<keyword evidence="8" id="KW-0472">Membrane</keyword>
<feature type="domain" description="ABC transporter" evidence="9">
    <location>
        <begin position="18"/>
        <end position="245"/>
    </location>
</feature>
<dbReference type="Proteomes" id="UP000010473">
    <property type="component" value="Chromosome"/>
</dbReference>
<dbReference type="PANTHER" id="PTHR43553">
    <property type="entry name" value="HEAVY METAL TRANSPORTER"/>
    <property type="match status" value="1"/>
</dbReference>
<evidence type="ECO:0000256" key="1">
    <source>
        <dbReference type="ARBA" id="ARBA00004236"/>
    </source>
</evidence>
<dbReference type="GO" id="GO:0043190">
    <property type="term" value="C:ATP-binding cassette (ABC) transporter complex"/>
    <property type="evidence" value="ECO:0007669"/>
    <property type="project" value="TreeGrafter"/>
</dbReference>
<dbReference type="PROSITE" id="PS50893">
    <property type="entry name" value="ABC_TRANSPORTER_2"/>
    <property type="match status" value="1"/>
</dbReference>
<dbReference type="GO" id="GO:0005524">
    <property type="term" value="F:ATP binding"/>
    <property type="evidence" value="ECO:0007669"/>
    <property type="project" value="UniProtKB-KW"/>
</dbReference>
<dbReference type="FunFam" id="3.40.50.300:FF:000224">
    <property type="entry name" value="Energy-coupling factor transporter ATP-binding protein EcfA"/>
    <property type="match status" value="1"/>
</dbReference>
<keyword evidence="7" id="KW-1278">Translocase</keyword>
<evidence type="ECO:0000256" key="2">
    <source>
        <dbReference type="ARBA" id="ARBA00005417"/>
    </source>
</evidence>
<keyword evidence="10" id="KW-0378">Hydrolase</keyword>
<evidence type="ECO:0000256" key="4">
    <source>
        <dbReference type="ARBA" id="ARBA00022475"/>
    </source>
</evidence>
<evidence type="ECO:0000313" key="10">
    <source>
        <dbReference type="EMBL" id="AFZ37453.1"/>
    </source>
</evidence>
<dbReference type="HOGENOM" id="CLU_000604_1_22_3"/>
<evidence type="ECO:0000256" key="6">
    <source>
        <dbReference type="ARBA" id="ARBA00022840"/>
    </source>
</evidence>
<dbReference type="KEGG" id="scs:Sta7437_3971"/>
<comment type="similarity">
    <text evidence="2">Belongs to the ABC transporter superfamily.</text>
</comment>
<organism evidence="10 11">
    <name type="scientific">Stanieria cyanosphaera (strain ATCC 29371 / PCC 7437)</name>
    <dbReference type="NCBI Taxonomy" id="111780"/>
    <lineage>
        <taxon>Bacteria</taxon>
        <taxon>Bacillati</taxon>
        <taxon>Cyanobacteriota</taxon>
        <taxon>Cyanophyceae</taxon>
        <taxon>Pleurocapsales</taxon>
        <taxon>Dermocarpellaceae</taxon>
        <taxon>Stanieria</taxon>
    </lineage>
</organism>
<dbReference type="GO" id="GO:0016887">
    <property type="term" value="F:ATP hydrolysis activity"/>
    <property type="evidence" value="ECO:0007669"/>
    <property type="project" value="InterPro"/>
</dbReference>
<dbReference type="SUPFAM" id="SSF52540">
    <property type="entry name" value="P-loop containing nucleoside triphosphate hydrolases"/>
    <property type="match status" value="1"/>
</dbReference>
<dbReference type="eggNOG" id="COG1122">
    <property type="taxonomic scope" value="Bacteria"/>
</dbReference>
<keyword evidence="3" id="KW-0813">Transport</keyword>